<proteinExistence type="predicted"/>
<dbReference type="EMBL" id="CM002293">
    <property type="protein sequence ID" value="ESW18337.1"/>
    <property type="molecule type" value="Genomic_DNA"/>
</dbReference>
<dbReference type="Proteomes" id="UP000000226">
    <property type="component" value="Chromosome 6"/>
</dbReference>
<evidence type="ECO:0000313" key="1">
    <source>
        <dbReference type="EMBL" id="ESW18337.1"/>
    </source>
</evidence>
<dbReference type="Gramene" id="ESW18337">
    <property type="protein sequence ID" value="ESW18337"/>
    <property type="gene ID" value="PHAVU_006G032500g"/>
</dbReference>
<evidence type="ECO:0000313" key="2">
    <source>
        <dbReference type="Proteomes" id="UP000000226"/>
    </source>
</evidence>
<gene>
    <name evidence="1" type="ORF">PHAVU_006G032500g</name>
</gene>
<name>V7BK52_PHAVU</name>
<dbReference type="OrthoDB" id="10501187at2759"/>
<organism evidence="1 2">
    <name type="scientific">Phaseolus vulgaris</name>
    <name type="common">Kidney bean</name>
    <name type="synonym">French bean</name>
    <dbReference type="NCBI Taxonomy" id="3885"/>
    <lineage>
        <taxon>Eukaryota</taxon>
        <taxon>Viridiplantae</taxon>
        <taxon>Streptophyta</taxon>
        <taxon>Embryophyta</taxon>
        <taxon>Tracheophyta</taxon>
        <taxon>Spermatophyta</taxon>
        <taxon>Magnoliopsida</taxon>
        <taxon>eudicotyledons</taxon>
        <taxon>Gunneridae</taxon>
        <taxon>Pentapetalae</taxon>
        <taxon>rosids</taxon>
        <taxon>fabids</taxon>
        <taxon>Fabales</taxon>
        <taxon>Fabaceae</taxon>
        <taxon>Papilionoideae</taxon>
        <taxon>50 kb inversion clade</taxon>
        <taxon>NPAAA clade</taxon>
        <taxon>indigoferoid/millettioid clade</taxon>
        <taxon>Phaseoleae</taxon>
        <taxon>Phaseolus</taxon>
    </lineage>
</organism>
<sequence length="80" mass="9002">MTKGFKKLTDHRVLKGFVIGSSEKTHCRISNLAKFAIGALVQDGLFESLRELSKLDHLKISWGVSDIRYNDIQIILLSSL</sequence>
<accession>V7BK52</accession>
<keyword evidence="2" id="KW-1185">Reference proteome</keyword>
<protein>
    <submittedName>
        <fullName evidence="1">Uncharacterized protein</fullName>
    </submittedName>
</protein>
<dbReference type="AlphaFoldDB" id="V7BK52"/>
<reference evidence="2" key="1">
    <citation type="journal article" date="2014" name="Nat. Genet.">
        <title>A reference genome for common bean and genome-wide analysis of dual domestications.</title>
        <authorList>
            <person name="Schmutz J."/>
            <person name="McClean P.E."/>
            <person name="Mamidi S."/>
            <person name="Wu G.A."/>
            <person name="Cannon S.B."/>
            <person name="Grimwood J."/>
            <person name="Jenkins J."/>
            <person name="Shu S."/>
            <person name="Song Q."/>
            <person name="Chavarro C."/>
            <person name="Torres-Torres M."/>
            <person name="Geffroy V."/>
            <person name="Moghaddam S.M."/>
            <person name="Gao D."/>
            <person name="Abernathy B."/>
            <person name="Barry K."/>
            <person name="Blair M."/>
            <person name="Brick M.A."/>
            <person name="Chovatia M."/>
            <person name="Gepts P."/>
            <person name="Goodstein D.M."/>
            <person name="Gonzales M."/>
            <person name="Hellsten U."/>
            <person name="Hyten D.L."/>
            <person name="Jia G."/>
            <person name="Kelly J.D."/>
            <person name="Kudrna D."/>
            <person name="Lee R."/>
            <person name="Richard M.M."/>
            <person name="Miklas P.N."/>
            <person name="Osorno J.M."/>
            <person name="Rodrigues J."/>
            <person name="Thareau V."/>
            <person name="Urrea C.A."/>
            <person name="Wang M."/>
            <person name="Yu Y."/>
            <person name="Zhang M."/>
            <person name="Wing R.A."/>
            <person name="Cregan P.B."/>
            <person name="Rokhsar D.S."/>
            <person name="Jackson S.A."/>
        </authorList>
    </citation>
    <scope>NUCLEOTIDE SEQUENCE [LARGE SCALE GENOMIC DNA]</scope>
    <source>
        <strain evidence="2">cv. G19833</strain>
    </source>
</reference>